<feature type="domain" description="Methyl-accepting transducer" evidence="5">
    <location>
        <begin position="474"/>
        <end position="710"/>
    </location>
</feature>
<feature type="domain" description="HAMP" evidence="6">
    <location>
        <begin position="356"/>
        <end position="408"/>
    </location>
</feature>
<protein>
    <submittedName>
        <fullName evidence="7">Methyl-accepting chemotaxis protein</fullName>
    </submittedName>
</protein>
<evidence type="ECO:0000256" key="2">
    <source>
        <dbReference type="ARBA" id="ARBA00029447"/>
    </source>
</evidence>
<dbReference type="SMART" id="SM00283">
    <property type="entry name" value="MA"/>
    <property type="match status" value="1"/>
</dbReference>
<dbReference type="PROSITE" id="PS50885">
    <property type="entry name" value="HAMP"/>
    <property type="match status" value="2"/>
</dbReference>
<organism evidence="7 8">
    <name type="scientific">Deinococcus oregonensis</name>
    <dbReference type="NCBI Taxonomy" id="1805970"/>
    <lineage>
        <taxon>Bacteria</taxon>
        <taxon>Thermotogati</taxon>
        <taxon>Deinococcota</taxon>
        <taxon>Deinococci</taxon>
        <taxon>Deinococcales</taxon>
        <taxon>Deinococcaceae</taxon>
        <taxon>Deinococcus</taxon>
    </lineage>
</organism>
<dbReference type="SUPFAM" id="SSF58104">
    <property type="entry name" value="Methyl-accepting chemotaxis protein (MCP) signaling domain"/>
    <property type="match status" value="1"/>
</dbReference>
<name>A0ABV6B053_9DEIO</name>
<feature type="domain" description="HAMP" evidence="6">
    <location>
        <begin position="418"/>
        <end position="469"/>
    </location>
</feature>
<feature type="transmembrane region" description="Helical" evidence="4">
    <location>
        <begin position="39"/>
        <end position="60"/>
    </location>
</feature>
<dbReference type="InterPro" id="IPR003660">
    <property type="entry name" value="HAMP_dom"/>
</dbReference>
<dbReference type="Gene3D" id="6.10.340.10">
    <property type="match status" value="1"/>
</dbReference>
<dbReference type="Pfam" id="PF00672">
    <property type="entry name" value="HAMP"/>
    <property type="match status" value="1"/>
</dbReference>
<keyword evidence="4" id="KW-1133">Transmembrane helix</keyword>
<dbReference type="Pfam" id="PF00015">
    <property type="entry name" value="MCPsignal"/>
    <property type="match status" value="1"/>
</dbReference>
<evidence type="ECO:0000259" key="6">
    <source>
        <dbReference type="PROSITE" id="PS50885"/>
    </source>
</evidence>
<accession>A0ABV6B053</accession>
<gene>
    <name evidence="7" type="ORF">ACFFLM_14210</name>
</gene>
<evidence type="ECO:0000259" key="5">
    <source>
        <dbReference type="PROSITE" id="PS50111"/>
    </source>
</evidence>
<reference evidence="7 8" key="1">
    <citation type="submission" date="2024-09" db="EMBL/GenBank/DDBJ databases">
        <authorList>
            <person name="Sun Q."/>
            <person name="Mori K."/>
        </authorList>
    </citation>
    <scope>NUCLEOTIDE SEQUENCE [LARGE SCALE GENOMIC DNA]</scope>
    <source>
        <strain evidence="7 8">JCM 13503</strain>
    </source>
</reference>
<dbReference type="EMBL" id="JBHLYR010000045">
    <property type="protein sequence ID" value="MFB9993122.1"/>
    <property type="molecule type" value="Genomic_DNA"/>
</dbReference>
<evidence type="ECO:0000256" key="1">
    <source>
        <dbReference type="ARBA" id="ARBA00023224"/>
    </source>
</evidence>
<dbReference type="SMART" id="SM00304">
    <property type="entry name" value="HAMP"/>
    <property type="match status" value="3"/>
</dbReference>
<comment type="caution">
    <text evidence="7">The sequence shown here is derived from an EMBL/GenBank/DDBJ whole genome shotgun (WGS) entry which is preliminary data.</text>
</comment>
<dbReference type="PANTHER" id="PTHR32089:SF114">
    <property type="entry name" value="METHYL-ACCEPTING CHEMOTAXIS PROTEIN MCPB"/>
    <property type="match status" value="1"/>
</dbReference>
<dbReference type="InterPro" id="IPR004089">
    <property type="entry name" value="MCPsignal_dom"/>
</dbReference>
<dbReference type="RefSeq" id="WP_380011322.1">
    <property type="nucleotide sequence ID" value="NZ_JBHLYR010000045.1"/>
</dbReference>
<comment type="similarity">
    <text evidence="2">Belongs to the methyl-accepting chemotaxis (MCP) protein family.</text>
</comment>
<feature type="transmembrane region" description="Helical" evidence="4">
    <location>
        <begin position="334"/>
        <end position="352"/>
    </location>
</feature>
<proteinExistence type="inferred from homology"/>
<keyword evidence="4" id="KW-0472">Membrane</keyword>
<dbReference type="PROSITE" id="PS50111">
    <property type="entry name" value="CHEMOTAXIS_TRANSDUC_2"/>
    <property type="match status" value="1"/>
</dbReference>
<keyword evidence="1 3" id="KW-0807">Transducer</keyword>
<dbReference type="PANTHER" id="PTHR32089">
    <property type="entry name" value="METHYL-ACCEPTING CHEMOTAXIS PROTEIN MCPB"/>
    <property type="match status" value="1"/>
</dbReference>
<sequence length="748" mass="79657">MTSNVDVVSTVLPTQNHPSHLQGGRRRVSLGDLRVGQKLTLIAVVFGLPLAALVTLVVQGQQQELTFARKEQAGTGLLLPMNELRAALEQYSAASLLKQAGARDQARQNVVGLIAQFEQAGAQYSYSGLSPVVKALQRDFAAFDRSAPALSPLNLERGYEQLITGTVSDLNNQVAEGSNLLLDPAPDSYYTMDLVVNELWQLLNLTGRTQLTVNAAQAGGQLTPQLQATLELEQALLGRQLDSVAEATRRAMESNPELKAALGPRLEGMQAAAQTYLRALAAFGPAAVNPRGVAALAETFTSAQQAMLSLRTTGEQNLTRLLNDRVSSLQRSQLWSLGLVAAALALAFWLLLTIARAITRPLGQLSRAAQALGQGNLDVQVEAQSSDEIGTVARSFNQAVEQLRGAEQNNVLQRESALALQSNVGDFLEVTMNIAEGDFTQRGRVTEDVLGNVVDSINLMVEELSEVLRQVQAASSSVNVGARSMLVTTDQIAQGTQTTATEAERVRQQVGDVTLSIREMAQSAQASAQTAQAALQASQQGQLAVESTLTGMQNIRREVAGISKRIKGLGDRSLEIQEIVDTISRLSSQTNLLALNAAIEAAGAGEAGHRFAVVADEVRKLAESSALSTGRIASLIKNVQAEIQEVVVSVEDGTREVEAGYRVAGTAGERLNEIAQLAERSAQLANDISGGTVAQVRRVEQVGESVSSIAQVAEQSTQSVQLGRDAAQRLGQLADDLNAQLARFRLSS</sequence>
<dbReference type="Proteomes" id="UP001589733">
    <property type="component" value="Unassembled WGS sequence"/>
</dbReference>
<evidence type="ECO:0000313" key="8">
    <source>
        <dbReference type="Proteomes" id="UP001589733"/>
    </source>
</evidence>
<keyword evidence="4" id="KW-0812">Transmembrane</keyword>
<evidence type="ECO:0000256" key="3">
    <source>
        <dbReference type="PROSITE-ProRule" id="PRU00284"/>
    </source>
</evidence>
<evidence type="ECO:0000256" key="4">
    <source>
        <dbReference type="SAM" id="Phobius"/>
    </source>
</evidence>
<keyword evidence="8" id="KW-1185">Reference proteome</keyword>
<dbReference type="CDD" id="cd06225">
    <property type="entry name" value="HAMP"/>
    <property type="match status" value="1"/>
</dbReference>
<evidence type="ECO:0000313" key="7">
    <source>
        <dbReference type="EMBL" id="MFB9993122.1"/>
    </source>
</evidence>
<dbReference type="Gene3D" id="1.10.287.950">
    <property type="entry name" value="Methyl-accepting chemotaxis protein"/>
    <property type="match status" value="1"/>
</dbReference>